<dbReference type="GeneID" id="93767727"/>
<dbReference type="AlphaFoldDB" id="A0A2N0UJ69"/>
<organism evidence="7 8">
    <name type="scientific">Ruminococcus bromii</name>
    <dbReference type="NCBI Taxonomy" id="40518"/>
    <lineage>
        <taxon>Bacteria</taxon>
        <taxon>Bacillati</taxon>
        <taxon>Bacillota</taxon>
        <taxon>Clostridia</taxon>
        <taxon>Eubacteriales</taxon>
        <taxon>Oscillospiraceae</taxon>
        <taxon>Ruminococcus</taxon>
    </lineage>
</organism>
<feature type="domain" description="Glycosyl transferase family 28 C-terminal" evidence="5">
    <location>
        <begin position="206"/>
        <end position="358"/>
    </location>
</feature>
<evidence type="ECO:0000256" key="3">
    <source>
        <dbReference type="ARBA" id="ARBA00022676"/>
    </source>
</evidence>
<evidence type="ECO:0000256" key="4">
    <source>
        <dbReference type="ARBA" id="ARBA00022679"/>
    </source>
</evidence>
<name>A0A2N0UJ69_9FIRM</name>
<sequence length="380" mass="42679">MKIIIFTASTGGGHKRAAAAIESKIKAVSPDTKVKVIDAMKTIGKVYDKTVCDGYHFMATKIPKVYGKFYKITDRRTLMYKAVMQSNTMMSAKLLDTINEYKPDAIIMCHPFVTTMISKLRRQHKIDVKAISLITDYDAHRTYIVPYVDAYVLAEPDMATKLIDEYGVDESIIYPLGIPIFDRFTEPFDKKAICEREGLDPNKPTILLMAGSFGVTSVLSFYKALAQRASEMQFIVITGRNIKLFANLEKLVEEMGMQDNTKLLYFVKNVEDYMHISDLIVTKPGGLTVTESLACSLPMAIYSAFPGQERDNAEFLLNKGAAIMLQKKTGADDIVNLVKNTEKLEEMKAKCRELHRPDSAEKIFRLAQKLCNESDGGNNK</sequence>
<dbReference type="Pfam" id="PF06925">
    <property type="entry name" value="MGDG_synth"/>
    <property type="match status" value="1"/>
</dbReference>
<evidence type="ECO:0000256" key="1">
    <source>
        <dbReference type="ARBA" id="ARBA00004370"/>
    </source>
</evidence>
<comment type="subcellular location">
    <subcellularLocation>
        <location evidence="1">Membrane</location>
    </subcellularLocation>
</comment>
<comment type="similarity">
    <text evidence="2">Belongs to the glycosyltransferase 28 family.</text>
</comment>
<evidence type="ECO:0000313" key="8">
    <source>
        <dbReference type="Proteomes" id="UP000233425"/>
    </source>
</evidence>
<dbReference type="InterPro" id="IPR050519">
    <property type="entry name" value="Glycosyltransf_28_UgtP"/>
</dbReference>
<comment type="caution">
    <text evidence="7">The sequence shown here is derived from an EMBL/GenBank/DDBJ whole genome shotgun (WGS) entry which is preliminary data.</text>
</comment>
<evidence type="ECO:0000256" key="2">
    <source>
        <dbReference type="ARBA" id="ARBA00006962"/>
    </source>
</evidence>
<keyword evidence="4 7" id="KW-0808">Transferase</keyword>
<keyword evidence="8" id="KW-1185">Reference proteome</keyword>
<dbReference type="Pfam" id="PF04101">
    <property type="entry name" value="Glyco_tran_28_C"/>
    <property type="match status" value="1"/>
</dbReference>
<dbReference type="GO" id="GO:0009247">
    <property type="term" value="P:glycolipid biosynthetic process"/>
    <property type="evidence" value="ECO:0007669"/>
    <property type="project" value="InterPro"/>
</dbReference>
<evidence type="ECO:0000259" key="5">
    <source>
        <dbReference type="Pfam" id="PF04101"/>
    </source>
</evidence>
<dbReference type="SUPFAM" id="SSF53756">
    <property type="entry name" value="UDP-Glycosyltransferase/glycogen phosphorylase"/>
    <property type="match status" value="1"/>
</dbReference>
<dbReference type="GO" id="GO:0016758">
    <property type="term" value="F:hexosyltransferase activity"/>
    <property type="evidence" value="ECO:0007669"/>
    <property type="project" value="InterPro"/>
</dbReference>
<dbReference type="Gene3D" id="3.40.50.2000">
    <property type="entry name" value="Glycogen Phosphorylase B"/>
    <property type="match status" value="1"/>
</dbReference>
<dbReference type="Proteomes" id="UP000233425">
    <property type="component" value="Unassembled WGS sequence"/>
</dbReference>
<dbReference type="RefSeq" id="WP_101029797.1">
    <property type="nucleotide sequence ID" value="NZ_CABMMZ010000073.1"/>
</dbReference>
<dbReference type="PANTHER" id="PTHR43025:SF3">
    <property type="entry name" value="MONOGALACTOSYLDIACYLGLYCEROL SYNTHASE 1, CHLOROPLASTIC"/>
    <property type="match status" value="1"/>
</dbReference>
<keyword evidence="3 7" id="KW-0328">Glycosyltransferase</keyword>
<dbReference type="InterPro" id="IPR007235">
    <property type="entry name" value="Glyco_trans_28_C"/>
</dbReference>
<dbReference type="PANTHER" id="PTHR43025">
    <property type="entry name" value="MONOGALACTOSYLDIACYLGLYCEROL SYNTHASE"/>
    <property type="match status" value="1"/>
</dbReference>
<proteinExistence type="inferred from homology"/>
<dbReference type="EC" id="2.4.1.-" evidence="7"/>
<dbReference type="InterPro" id="IPR009695">
    <property type="entry name" value="Diacylglyc_glucosyltr_N"/>
</dbReference>
<dbReference type="GO" id="GO:0016020">
    <property type="term" value="C:membrane"/>
    <property type="evidence" value="ECO:0007669"/>
    <property type="project" value="UniProtKB-SubCell"/>
</dbReference>
<reference evidence="7" key="1">
    <citation type="journal article" date="2018" name="Environ. Microbiol.">
        <title>Sporulation capability and amylosome conservation among diverse human colonic and rumen isolates of the keystone starch-degrader Ruminococcus bromii.</title>
        <authorList>
            <person name="Mukhopadhya I."/>
            <person name="Morais S."/>
            <person name="Laverde-Gomez J."/>
            <person name="Sheridan P.O."/>
            <person name="Walker A.W."/>
            <person name="Kelly W."/>
            <person name="Klieve A.V."/>
            <person name="Ouwerkerk D."/>
            <person name="Duncan S.H."/>
            <person name="Louis P."/>
            <person name="Koropatkin N."/>
            <person name="Cockburn D."/>
            <person name="Kibler R."/>
            <person name="Cooper P.J."/>
            <person name="Sandoval C."/>
            <person name="Crost E."/>
            <person name="Juge N."/>
            <person name="Bayer E.A."/>
            <person name="Flint H.J."/>
        </authorList>
    </citation>
    <scope>NUCLEOTIDE SEQUENCE [LARGE SCALE GENOMIC DNA]</scope>
    <source>
        <strain evidence="7">ATCC 27255</strain>
    </source>
</reference>
<accession>A0A2N0UJ69</accession>
<protein>
    <submittedName>
        <fullName evidence="7">Processive diacylglycerol glucosyltransferase</fullName>
        <ecNumber evidence="7">2.4.1.-</ecNumber>
    </submittedName>
</protein>
<evidence type="ECO:0000259" key="6">
    <source>
        <dbReference type="Pfam" id="PF06925"/>
    </source>
</evidence>
<feature type="domain" description="Diacylglycerol glucosyltransferase N-terminal" evidence="6">
    <location>
        <begin position="14"/>
        <end position="180"/>
    </location>
</feature>
<gene>
    <name evidence="7" type="primary">ugtP</name>
    <name evidence="7" type="ORF">RBATCC27255_01889</name>
</gene>
<evidence type="ECO:0000313" key="7">
    <source>
        <dbReference type="EMBL" id="PKD27022.1"/>
    </source>
</evidence>
<dbReference type="EMBL" id="NNSR01000073">
    <property type="protein sequence ID" value="PKD27022.1"/>
    <property type="molecule type" value="Genomic_DNA"/>
</dbReference>